<gene>
    <name evidence="3" type="ORF">JSE7799_01711</name>
</gene>
<sequence length="223" mass="23918">MADGSGAAPAAPSFPPMLRGQSARDPWAEAMTAARAGCDGGTIFWRAGDALEAAVVLAPDVPRDRAAQMIPLAAVALRDALGAIGPPEMPVHLGWDGSILLNGAEAGQVRGMAPPGAGVPDWLIVHLHMRFLPEDSLDRTALWQEGAGEVMPVPLLESWSRHLLHRLSEWEDGPRPLHAEWLAAMWDRAHDKTFLGLDEAFGRLRRDGAATTLDPLDTLLETP</sequence>
<dbReference type="EMBL" id="CYPR01000106">
    <property type="protein sequence ID" value="CUH38992.1"/>
    <property type="molecule type" value="Genomic_DNA"/>
</dbReference>
<accession>A0A0M7BAZ6</accession>
<name>A0A0M7BAZ6_9RHOB</name>
<dbReference type="AlphaFoldDB" id="A0A0M7BAZ6"/>
<proteinExistence type="predicted"/>
<evidence type="ECO:0000259" key="2">
    <source>
        <dbReference type="Pfam" id="PF16917"/>
    </source>
</evidence>
<dbReference type="InterPro" id="IPR045864">
    <property type="entry name" value="aa-tRNA-synth_II/BPL/LPL"/>
</dbReference>
<dbReference type="Gene3D" id="2.30.30.100">
    <property type="match status" value="1"/>
</dbReference>
<feature type="region of interest" description="Disordered" evidence="1">
    <location>
        <begin position="1"/>
        <end position="26"/>
    </location>
</feature>
<keyword evidence="4" id="KW-1185">Reference proteome</keyword>
<dbReference type="Gene3D" id="3.30.930.10">
    <property type="entry name" value="Bira Bifunctional Protein, Domain 2"/>
    <property type="match status" value="1"/>
</dbReference>
<dbReference type="Proteomes" id="UP000049455">
    <property type="component" value="Unassembled WGS sequence"/>
</dbReference>
<dbReference type="InterPro" id="IPR004143">
    <property type="entry name" value="BPL_LPL_catalytic"/>
</dbReference>
<dbReference type="STRING" id="313367.JSE7799_01711"/>
<protein>
    <recommendedName>
        <fullName evidence="2">BPL/LPL catalytic domain-containing protein</fullName>
    </recommendedName>
</protein>
<reference evidence="3 4" key="1">
    <citation type="submission" date="2015-09" db="EMBL/GenBank/DDBJ databases">
        <authorList>
            <person name="Jackson K.R."/>
            <person name="Lunt B.L."/>
            <person name="Fisher J.N.B."/>
            <person name="Gardner A.V."/>
            <person name="Bailey M.E."/>
            <person name="Deus L.M."/>
            <person name="Earl A.S."/>
            <person name="Gibby P.D."/>
            <person name="Hartmann K.A."/>
            <person name="Liu J.E."/>
            <person name="Manci A.M."/>
            <person name="Nielsen D.A."/>
            <person name="Solomon M.B."/>
            <person name="Breakwell D.P."/>
            <person name="Burnett S.H."/>
            <person name="Grose J.H."/>
        </authorList>
    </citation>
    <scope>NUCLEOTIDE SEQUENCE [LARGE SCALE GENOMIC DNA]</scope>
    <source>
        <strain evidence="3 4">CECT 7799</strain>
    </source>
</reference>
<organism evidence="3 4">
    <name type="scientific">Jannaschia seosinensis</name>
    <dbReference type="NCBI Taxonomy" id="313367"/>
    <lineage>
        <taxon>Bacteria</taxon>
        <taxon>Pseudomonadati</taxon>
        <taxon>Pseudomonadota</taxon>
        <taxon>Alphaproteobacteria</taxon>
        <taxon>Rhodobacterales</taxon>
        <taxon>Roseobacteraceae</taxon>
        <taxon>Jannaschia</taxon>
    </lineage>
</organism>
<dbReference type="Pfam" id="PF16917">
    <property type="entry name" value="BPL_LplA_LipB_2"/>
    <property type="match status" value="1"/>
</dbReference>
<evidence type="ECO:0000256" key="1">
    <source>
        <dbReference type="SAM" id="MobiDB-lite"/>
    </source>
</evidence>
<feature type="domain" description="BPL/LPL catalytic" evidence="2">
    <location>
        <begin position="14"/>
        <end position="182"/>
    </location>
</feature>
<feature type="compositionally biased region" description="Low complexity" evidence="1">
    <location>
        <begin position="1"/>
        <end position="11"/>
    </location>
</feature>
<evidence type="ECO:0000313" key="3">
    <source>
        <dbReference type="EMBL" id="CUH38992.1"/>
    </source>
</evidence>
<evidence type="ECO:0000313" key="4">
    <source>
        <dbReference type="Proteomes" id="UP000049455"/>
    </source>
</evidence>
<dbReference type="OrthoDB" id="7657788at2"/>
<dbReference type="RefSeq" id="WP_055663238.1">
    <property type="nucleotide sequence ID" value="NZ_CYPR01000106.1"/>
</dbReference>